<evidence type="ECO:0000256" key="8">
    <source>
        <dbReference type="RuleBase" id="RU000320"/>
    </source>
</evidence>
<comment type="subcellular location">
    <subcellularLocation>
        <location evidence="7">Cell membrane</location>
        <topology evidence="7">Multi-pass membrane protein</topology>
    </subcellularLocation>
    <subcellularLocation>
        <location evidence="1">Endomembrane system</location>
        <topology evidence="1">Multi-pass membrane protein</topology>
    </subcellularLocation>
    <subcellularLocation>
        <location evidence="8">Membrane</location>
        <topology evidence="8">Multi-pass membrane protein</topology>
    </subcellularLocation>
</comment>
<proteinExistence type="inferred from homology"/>
<dbReference type="GO" id="GO:0042773">
    <property type="term" value="P:ATP synthesis coupled electron transport"/>
    <property type="evidence" value="ECO:0007669"/>
    <property type="project" value="InterPro"/>
</dbReference>
<evidence type="ECO:0000256" key="5">
    <source>
        <dbReference type="ARBA" id="ARBA00022989"/>
    </source>
</evidence>
<comment type="function">
    <text evidence="7">Part of an energy-coupled inorganic carbon pump.</text>
</comment>
<reference evidence="11 12" key="1">
    <citation type="submission" date="2020-08" db="EMBL/GenBank/DDBJ databases">
        <title>Paraeoetvoesia sp. YC-7-48 draft genome sequence.</title>
        <authorList>
            <person name="Yao L."/>
        </authorList>
    </citation>
    <scope>NUCLEOTIDE SEQUENCE [LARGE SCALE GENOMIC DNA]</scope>
    <source>
        <strain evidence="12">YC-7-48</strain>
    </source>
</reference>
<feature type="transmembrane region" description="Helical" evidence="7">
    <location>
        <begin position="332"/>
        <end position="348"/>
    </location>
</feature>
<feature type="transmembrane region" description="Helical" evidence="7">
    <location>
        <begin position="355"/>
        <end position="373"/>
    </location>
</feature>
<evidence type="ECO:0000256" key="2">
    <source>
        <dbReference type="ARBA" id="ARBA00022448"/>
    </source>
</evidence>
<dbReference type="GO" id="GO:0008137">
    <property type="term" value="F:NADH dehydrogenase (ubiquinone) activity"/>
    <property type="evidence" value="ECO:0007669"/>
    <property type="project" value="InterPro"/>
</dbReference>
<evidence type="ECO:0000256" key="6">
    <source>
        <dbReference type="ARBA" id="ARBA00023136"/>
    </source>
</evidence>
<accession>A0A842HM39</accession>
<dbReference type="InterPro" id="IPR003945">
    <property type="entry name" value="NU5C-like"/>
</dbReference>
<feature type="transmembrane region" description="Helical" evidence="7">
    <location>
        <begin position="393"/>
        <end position="414"/>
    </location>
</feature>
<dbReference type="NCBIfam" id="NF006029">
    <property type="entry name" value="PRK08168.1"/>
    <property type="match status" value="1"/>
</dbReference>
<dbReference type="GO" id="GO:0015990">
    <property type="term" value="P:electron transport coupled proton transport"/>
    <property type="evidence" value="ECO:0007669"/>
    <property type="project" value="TreeGrafter"/>
</dbReference>
<dbReference type="GO" id="GO:0005886">
    <property type="term" value="C:plasma membrane"/>
    <property type="evidence" value="ECO:0007669"/>
    <property type="project" value="UniProtKB-SubCell"/>
</dbReference>
<name>A0A842HM39_9BURK</name>
<keyword evidence="5 7" id="KW-1133">Transmembrane helix</keyword>
<keyword evidence="4 7" id="KW-0812">Transmembrane</keyword>
<evidence type="ECO:0000256" key="3">
    <source>
        <dbReference type="ARBA" id="ARBA00022475"/>
    </source>
</evidence>
<evidence type="ECO:0000313" key="12">
    <source>
        <dbReference type="Proteomes" id="UP000545386"/>
    </source>
</evidence>
<dbReference type="InterPro" id="IPR001750">
    <property type="entry name" value="ND/Mrp_TM"/>
</dbReference>
<keyword evidence="12" id="KW-1185">Reference proteome</keyword>
<keyword evidence="2 7" id="KW-0813">Transport</keyword>
<organism evidence="11 12">
    <name type="scientific">Pusillimonas minor</name>
    <dbReference type="NCBI Taxonomy" id="2697024"/>
    <lineage>
        <taxon>Bacteria</taxon>
        <taxon>Pseudomonadati</taxon>
        <taxon>Pseudomonadota</taxon>
        <taxon>Betaproteobacteria</taxon>
        <taxon>Burkholderiales</taxon>
        <taxon>Alcaligenaceae</taxon>
        <taxon>Pusillimonas</taxon>
    </lineage>
</organism>
<comment type="subunit">
    <text evidence="7">Forms a complex with DabA.</text>
</comment>
<evidence type="ECO:0000256" key="4">
    <source>
        <dbReference type="ARBA" id="ARBA00022692"/>
    </source>
</evidence>
<evidence type="ECO:0000313" key="11">
    <source>
        <dbReference type="EMBL" id="MBC2768608.1"/>
    </source>
</evidence>
<dbReference type="AlphaFoldDB" id="A0A842HM39"/>
<comment type="caution">
    <text evidence="11">The sequence shown here is derived from an EMBL/GenBank/DDBJ whole genome shotgun (WGS) entry which is preliminary data.</text>
</comment>
<dbReference type="PANTHER" id="PTHR42829:SF1">
    <property type="entry name" value="INORGANIC CARBON TRANSPORTER SUBUNIT DABB-RELATED"/>
    <property type="match status" value="1"/>
</dbReference>
<feature type="transmembrane region" description="Helical" evidence="7">
    <location>
        <begin position="20"/>
        <end position="42"/>
    </location>
</feature>
<feature type="transmembrane region" description="Helical" evidence="7">
    <location>
        <begin position="77"/>
        <end position="98"/>
    </location>
</feature>
<feature type="domain" description="NADH-Ubiquinone oxidoreductase (complex I) chain 5 N-terminal" evidence="10">
    <location>
        <begin position="18"/>
        <end position="57"/>
    </location>
</feature>
<dbReference type="InterPro" id="IPR046396">
    <property type="entry name" value="Transporter_DabB"/>
</dbReference>
<feature type="transmembrane region" description="Helical" evidence="7">
    <location>
        <begin position="254"/>
        <end position="274"/>
    </location>
</feature>
<dbReference type="HAMAP" id="MF_00862">
    <property type="entry name" value="DabB"/>
    <property type="match status" value="1"/>
</dbReference>
<feature type="domain" description="NADH:quinone oxidoreductase/Mrp antiporter transmembrane" evidence="9">
    <location>
        <begin position="73"/>
        <end position="292"/>
    </location>
</feature>
<dbReference type="EMBL" id="JACJUU010000001">
    <property type="protein sequence ID" value="MBC2768608.1"/>
    <property type="molecule type" value="Genomic_DNA"/>
</dbReference>
<feature type="transmembrane region" description="Helical" evidence="7">
    <location>
        <begin position="110"/>
        <end position="128"/>
    </location>
</feature>
<dbReference type="PANTHER" id="PTHR42829">
    <property type="entry name" value="NADH-UBIQUINONE OXIDOREDUCTASE CHAIN 5"/>
    <property type="match status" value="1"/>
</dbReference>
<sequence>MIGRLHTCAIQSPGSFMGQSLNTVSVVMLILITFIGLIILKYSKNYLQGEPRRHRYYMALTGVLLSVGVTVTADHLLVFLGGWVAISFSLHALLRFYPDRPRAALAAHKKFLFARLAESFLLAAFLLLHHEHGTWQISAIAQHYLDNGASAMGQWAAVLIAMAALIKCAQLPFHGWLMQVVEAPTPVSALLHAGVVNMGGYLLIVFGPLLLQSVAAQILVITVAGASVVLAALSMATRISVKVRLAWSTCAQMGFMLIECAMGLFELALLHLVAHSCYKAFAFLNSGAAVQAYRLTQMSPAAAPQARVWLPALAVGAGLAGAGAWVSGAQGAVGPWVLLGLALAVLVAQRSSVAAVGNLFYAAFVATVIAALYVGQKVLFGQWVHGAPVAAGFWADIALVALAALLFTGHLVLVHWPDTPLGRNFQRWLFAGLYLDEWATRITLRIWPVQLPLPSRSRRTHFARVEGVTQ</sequence>
<comment type="similarity">
    <text evidence="7">Belongs to the inorganic carbon transporter (TC 9.A.2) DabB family.</text>
</comment>
<evidence type="ECO:0000256" key="1">
    <source>
        <dbReference type="ARBA" id="ARBA00004127"/>
    </source>
</evidence>
<evidence type="ECO:0000256" key="7">
    <source>
        <dbReference type="HAMAP-Rule" id="MF_00862"/>
    </source>
</evidence>
<feature type="transmembrane region" description="Helical" evidence="7">
    <location>
        <begin position="148"/>
        <end position="166"/>
    </location>
</feature>
<feature type="transmembrane region" description="Helical" evidence="7">
    <location>
        <begin position="214"/>
        <end position="233"/>
    </location>
</feature>
<dbReference type="GO" id="GO:0012505">
    <property type="term" value="C:endomembrane system"/>
    <property type="evidence" value="ECO:0007669"/>
    <property type="project" value="UniProtKB-SubCell"/>
</dbReference>
<feature type="transmembrane region" description="Helical" evidence="7">
    <location>
        <begin position="187"/>
        <end position="208"/>
    </location>
</feature>
<dbReference type="GO" id="GO:0003954">
    <property type="term" value="F:NADH dehydrogenase activity"/>
    <property type="evidence" value="ECO:0007669"/>
    <property type="project" value="TreeGrafter"/>
</dbReference>
<keyword evidence="6 7" id="KW-0472">Membrane</keyword>
<dbReference type="InterPro" id="IPR001516">
    <property type="entry name" value="Proton_antipo_N"/>
</dbReference>
<keyword evidence="3 7" id="KW-1003">Cell membrane</keyword>
<evidence type="ECO:0000259" key="9">
    <source>
        <dbReference type="Pfam" id="PF00361"/>
    </source>
</evidence>
<protein>
    <recommendedName>
        <fullName evidence="7">Probable inorganic carbon transporter subunit DabB</fullName>
    </recommendedName>
</protein>
<gene>
    <name evidence="7" type="primary">dabB</name>
    <name evidence="11" type="ORF">GTU67_01615</name>
</gene>
<dbReference type="Pfam" id="PF00662">
    <property type="entry name" value="Proton_antipo_N"/>
    <property type="match status" value="1"/>
</dbReference>
<dbReference type="PRINTS" id="PR01434">
    <property type="entry name" value="NADHDHGNASE5"/>
</dbReference>
<feature type="transmembrane region" description="Helical" evidence="7">
    <location>
        <begin position="54"/>
        <end position="71"/>
    </location>
</feature>
<dbReference type="Pfam" id="PF00361">
    <property type="entry name" value="Proton_antipo_M"/>
    <property type="match status" value="1"/>
</dbReference>
<dbReference type="Proteomes" id="UP000545386">
    <property type="component" value="Unassembled WGS sequence"/>
</dbReference>
<evidence type="ECO:0000259" key="10">
    <source>
        <dbReference type="Pfam" id="PF00662"/>
    </source>
</evidence>